<feature type="compositionally biased region" description="Basic and acidic residues" evidence="1">
    <location>
        <begin position="1"/>
        <end position="14"/>
    </location>
</feature>
<evidence type="ECO:0000256" key="1">
    <source>
        <dbReference type="SAM" id="MobiDB-lite"/>
    </source>
</evidence>
<feature type="region of interest" description="Disordered" evidence="1">
    <location>
        <begin position="1"/>
        <end position="26"/>
    </location>
</feature>
<proteinExistence type="predicted"/>
<dbReference type="Proteomes" id="UP000199021">
    <property type="component" value="Unassembled WGS sequence"/>
</dbReference>
<dbReference type="InParanoid" id="A0A1H9NVT8"/>
<sequence>MSSQETKQKPKLGEKPATNDSGEDERHRLRDIIVVIVTYPLTPTERTGKLARNKPWLEFASLLLKLALAAYALYEATTS</sequence>
<dbReference type="OrthoDB" id="1496094at2"/>
<reference evidence="3" key="1">
    <citation type="submission" date="2016-10" db="EMBL/GenBank/DDBJ databases">
        <authorList>
            <person name="Varghese N."/>
            <person name="Submissions S."/>
        </authorList>
    </citation>
    <scope>NUCLEOTIDE SEQUENCE [LARGE SCALE GENOMIC DNA]</scope>
    <source>
        <strain evidence="3">DSM 24740</strain>
    </source>
</reference>
<gene>
    <name evidence="2" type="ORF">SAMN05444359_14016</name>
</gene>
<evidence type="ECO:0000313" key="3">
    <source>
        <dbReference type="Proteomes" id="UP000199021"/>
    </source>
</evidence>
<organism evidence="2 3">
    <name type="scientific">Neolewinella agarilytica</name>
    <dbReference type="NCBI Taxonomy" id="478744"/>
    <lineage>
        <taxon>Bacteria</taxon>
        <taxon>Pseudomonadati</taxon>
        <taxon>Bacteroidota</taxon>
        <taxon>Saprospiria</taxon>
        <taxon>Saprospirales</taxon>
        <taxon>Lewinellaceae</taxon>
        <taxon>Neolewinella</taxon>
    </lineage>
</organism>
<dbReference type="RefSeq" id="WP_090173289.1">
    <property type="nucleotide sequence ID" value="NZ_FOFB01000040.1"/>
</dbReference>
<dbReference type="EMBL" id="FOFB01000040">
    <property type="protein sequence ID" value="SER40154.1"/>
    <property type="molecule type" value="Genomic_DNA"/>
</dbReference>
<evidence type="ECO:0000313" key="2">
    <source>
        <dbReference type="EMBL" id="SER40154.1"/>
    </source>
</evidence>
<protein>
    <submittedName>
        <fullName evidence="2">Uncharacterized protein</fullName>
    </submittedName>
</protein>
<name>A0A1H9NVT8_9BACT</name>
<keyword evidence="3" id="KW-1185">Reference proteome</keyword>
<dbReference type="AlphaFoldDB" id="A0A1H9NVT8"/>
<accession>A0A1H9NVT8</accession>